<dbReference type="AlphaFoldDB" id="A0A2P5YWT3"/>
<proteinExistence type="predicted"/>
<feature type="region of interest" description="Disordered" evidence="1">
    <location>
        <begin position="1"/>
        <end position="30"/>
    </location>
</feature>
<gene>
    <name evidence="2" type="ORF">GOBAR_AA00509</name>
</gene>
<reference evidence="2 3" key="1">
    <citation type="submission" date="2015-01" db="EMBL/GenBank/DDBJ databases">
        <title>Genome of allotetraploid Gossypium barbadense reveals genomic plasticity and fiber elongation in cotton evolution.</title>
        <authorList>
            <person name="Chen X."/>
            <person name="Liu X."/>
            <person name="Zhao B."/>
            <person name="Zheng H."/>
            <person name="Hu Y."/>
            <person name="Lu G."/>
            <person name="Yang C."/>
            <person name="Chen J."/>
            <person name="Shan C."/>
            <person name="Zhang L."/>
            <person name="Zhou Y."/>
            <person name="Wang L."/>
            <person name="Guo W."/>
            <person name="Bai Y."/>
            <person name="Ruan J."/>
            <person name="Shangguan X."/>
            <person name="Mao Y."/>
            <person name="Jiang J."/>
            <person name="Zhu Y."/>
            <person name="Lei J."/>
            <person name="Kang H."/>
            <person name="Chen S."/>
            <person name="He X."/>
            <person name="Wang R."/>
            <person name="Wang Y."/>
            <person name="Chen J."/>
            <person name="Wang L."/>
            <person name="Yu S."/>
            <person name="Wang B."/>
            <person name="Wei J."/>
            <person name="Song S."/>
            <person name="Lu X."/>
            <person name="Gao Z."/>
            <person name="Gu W."/>
            <person name="Deng X."/>
            <person name="Ma D."/>
            <person name="Wang S."/>
            <person name="Liang W."/>
            <person name="Fang L."/>
            <person name="Cai C."/>
            <person name="Zhu X."/>
            <person name="Zhou B."/>
            <person name="Zhang Y."/>
            <person name="Chen Z."/>
            <person name="Xu S."/>
            <person name="Zhu R."/>
            <person name="Wang S."/>
            <person name="Zhang T."/>
            <person name="Zhao G."/>
        </authorList>
    </citation>
    <scope>NUCLEOTIDE SEQUENCE [LARGE SCALE GENOMIC DNA]</scope>
    <source>
        <strain evidence="3">cv. Xinhai21</strain>
        <tissue evidence="2">Leaf</tissue>
    </source>
</reference>
<dbReference type="EMBL" id="KZ662717">
    <property type="protein sequence ID" value="PPS20056.1"/>
    <property type="molecule type" value="Genomic_DNA"/>
</dbReference>
<sequence>MTMVRYDGYDSSNPSDHEVGSDNDPDVDEVLDDIDDESVSDDRNVNASLDENQIRRIVVYNNPGAHILLINSNAMHAVEFLEYPNILPVYWLAIDSDPEVLFVDYKVTVL</sequence>
<accession>A0A2P5YWT3</accession>
<evidence type="ECO:0000313" key="3">
    <source>
        <dbReference type="Proteomes" id="UP000239757"/>
    </source>
</evidence>
<evidence type="ECO:0000313" key="2">
    <source>
        <dbReference type="EMBL" id="PPS20056.1"/>
    </source>
</evidence>
<dbReference type="Proteomes" id="UP000239757">
    <property type="component" value="Unassembled WGS sequence"/>
</dbReference>
<name>A0A2P5YWT3_GOSBA</name>
<organism evidence="2 3">
    <name type="scientific">Gossypium barbadense</name>
    <name type="common">Sea Island cotton</name>
    <name type="synonym">Hibiscus barbadensis</name>
    <dbReference type="NCBI Taxonomy" id="3634"/>
    <lineage>
        <taxon>Eukaryota</taxon>
        <taxon>Viridiplantae</taxon>
        <taxon>Streptophyta</taxon>
        <taxon>Embryophyta</taxon>
        <taxon>Tracheophyta</taxon>
        <taxon>Spermatophyta</taxon>
        <taxon>Magnoliopsida</taxon>
        <taxon>eudicotyledons</taxon>
        <taxon>Gunneridae</taxon>
        <taxon>Pentapetalae</taxon>
        <taxon>rosids</taxon>
        <taxon>malvids</taxon>
        <taxon>Malvales</taxon>
        <taxon>Malvaceae</taxon>
        <taxon>Malvoideae</taxon>
        <taxon>Gossypium</taxon>
    </lineage>
</organism>
<feature type="compositionally biased region" description="Acidic residues" evidence="1">
    <location>
        <begin position="21"/>
        <end position="30"/>
    </location>
</feature>
<protein>
    <submittedName>
        <fullName evidence="2">Uncharacterized protein</fullName>
    </submittedName>
</protein>
<evidence type="ECO:0000256" key="1">
    <source>
        <dbReference type="SAM" id="MobiDB-lite"/>
    </source>
</evidence>